<feature type="transmembrane region" description="Helical" evidence="1">
    <location>
        <begin position="12"/>
        <end position="34"/>
    </location>
</feature>
<dbReference type="RefSeq" id="WP_319614378.1">
    <property type="nucleotide sequence ID" value="NZ_JAWXYB010000018.1"/>
</dbReference>
<name>A0AAW9DR39_ACIAO</name>
<evidence type="ECO:0000256" key="1">
    <source>
        <dbReference type="SAM" id="Phobius"/>
    </source>
</evidence>
<dbReference type="AlphaFoldDB" id="A0AAW9DR39"/>
<keyword evidence="1" id="KW-0812">Transmembrane</keyword>
<evidence type="ECO:0000313" key="2">
    <source>
        <dbReference type="EMBL" id="MDX5931465.1"/>
    </source>
</evidence>
<evidence type="ECO:0000313" key="3">
    <source>
        <dbReference type="Proteomes" id="UP001279553"/>
    </source>
</evidence>
<reference evidence="2 3" key="1">
    <citation type="submission" date="2023-11" db="EMBL/GenBank/DDBJ databases">
        <title>MicrobeMod: A computational toolkit for identifying prokaryotic methylation and restriction-modification with nanopore sequencing.</title>
        <authorList>
            <person name="Crits-Christoph A."/>
            <person name="Kang S.C."/>
            <person name="Lee H."/>
            <person name="Ostrov N."/>
        </authorList>
    </citation>
    <scope>NUCLEOTIDE SEQUENCE [LARGE SCALE GENOMIC DNA]</scope>
    <source>
        <strain evidence="2 3">DSMZ 700</strain>
    </source>
</reference>
<dbReference type="EMBL" id="JAWXYB010000018">
    <property type="protein sequence ID" value="MDX5931465.1"/>
    <property type="molecule type" value="Genomic_DNA"/>
</dbReference>
<feature type="transmembrane region" description="Helical" evidence="1">
    <location>
        <begin position="46"/>
        <end position="79"/>
    </location>
</feature>
<sequence length="103" mass="10802">MDHAIAVITSIIYALAGLVMQLIAFIDGLLIGFMNDLHVPPHIQTILLVVVAIALIIMAIRLLGGVFATLIVILLLLLVLHRVDPGLGMTHGGSTASGTSSKI</sequence>
<keyword evidence="1" id="KW-0472">Membrane</keyword>
<protein>
    <submittedName>
        <fullName evidence="2">Uncharacterized protein</fullName>
    </submittedName>
</protein>
<keyword evidence="1" id="KW-1133">Transmembrane helix</keyword>
<organism evidence="2 3">
    <name type="scientific">Acidiphilium acidophilum</name>
    <name type="common">Thiobacillus acidophilus</name>
    <dbReference type="NCBI Taxonomy" id="76588"/>
    <lineage>
        <taxon>Bacteria</taxon>
        <taxon>Pseudomonadati</taxon>
        <taxon>Pseudomonadota</taxon>
        <taxon>Alphaproteobacteria</taxon>
        <taxon>Acetobacterales</taxon>
        <taxon>Acidocellaceae</taxon>
        <taxon>Acidiphilium</taxon>
    </lineage>
</organism>
<accession>A0AAW9DR39</accession>
<keyword evidence="3" id="KW-1185">Reference proteome</keyword>
<gene>
    <name evidence="2" type="ORF">SIL87_11865</name>
</gene>
<comment type="caution">
    <text evidence="2">The sequence shown here is derived from an EMBL/GenBank/DDBJ whole genome shotgun (WGS) entry which is preliminary data.</text>
</comment>
<dbReference type="Proteomes" id="UP001279553">
    <property type="component" value="Unassembled WGS sequence"/>
</dbReference>
<proteinExistence type="predicted"/>